<accession>A0A0E0K573</accession>
<dbReference type="HOGENOM" id="CLU_163646_0_0_1"/>
<dbReference type="Gramene" id="OPUNC02G29900.2">
    <property type="protein sequence ID" value="OPUNC02G29900.2"/>
    <property type="gene ID" value="OPUNC02G29900"/>
</dbReference>
<name>A0A0E0K573_ORYPU</name>
<dbReference type="EnsemblPlants" id="OPUNC02G29900.2">
    <property type="protein sequence ID" value="OPUNC02G29900.2"/>
    <property type="gene ID" value="OPUNC02G29900"/>
</dbReference>
<sequence length="124" mass="14103">MPQRDFATDGWLAASVDRAHYPRGEASTCNYGQNGTERRLHMRWTTTALALHKEVEVDGPWTAVDIVSNIRHVGHTSVGHAAAAVALLRLAKLYHGVLKWSFELVPDRWARRICRPPRQRPEIR</sequence>
<evidence type="ECO:0000313" key="1">
    <source>
        <dbReference type="EnsemblPlants" id="OPUNC02G29900.2"/>
    </source>
</evidence>
<reference evidence="1" key="2">
    <citation type="submission" date="2018-05" db="EMBL/GenBank/DDBJ databases">
        <title>OpunRS2 (Oryza punctata Reference Sequence Version 2).</title>
        <authorList>
            <person name="Zhang J."/>
            <person name="Kudrna D."/>
            <person name="Lee S."/>
            <person name="Talag J."/>
            <person name="Welchert J."/>
            <person name="Wing R.A."/>
        </authorList>
    </citation>
    <scope>NUCLEOTIDE SEQUENCE [LARGE SCALE GENOMIC DNA]</scope>
</reference>
<evidence type="ECO:0000313" key="2">
    <source>
        <dbReference type="Proteomes" id="UP000026962"/>
    </source>
</evidence>
<protein>
    <submittedName>
        <fullName evidence="1">Uncharacterized protein</fullName>
    </submittedName>
</protein>
<reference evidence="1" key="1">
    <citation type="submission" date="2015-04" db="UniProtKB">
        <authorList>
            <consortium name="EnsemblPlants"/>
        </authorList>
    </citation>
    <scope>IDENTIFICATION</scope>
</reference>
<dbReference type="Proteomes" id="UP000026962">
    <property type="component" value="Chromosome 2"/>
</dbReference>
<dbReference type="AlphaFoldDB" id="A0A0E0K573"/>
<proteinExistence type="predicted"/>
<organism evidence="1">
    <name type="scientific">Oryza punctata</name>
    <name type="common">Red rice</name>
    <dbReference type="NCBI Taxonomy" id="4537"/>
    <lineage>
        <taxon>Eukaryota</taxon>
        <taxon>Viridiplantae</taxon>
        <taxon>Streptophyta</taxon>
        <taxon>Embryophyta</taxon>
        <taxon>Tracheophyta</taxon>
        <taxon>Spermatophyta</taxon>
        <taxon>Magnoliopsida</taxon>
        <taxon>Liliopsida</taxon>
        <taxon>Poales</taxon>
        <taxon>Poaceae</taxon>
        <taxon>BOP clade</taxon>
        <taxon>Oryzoideae</taxon>
        <taxon>Oryzeae</taxon>
        <taxon>Oryzinae</taxon>
        <taxon>Oryza</taxon>
    </lineage>
</organism>
<keyword evidence="2" id="KW-1185">Reference proteome</keyword>